<organism evidence="1 2">
    <name type="scientific">Lindgomyces ingoldianus</name>
    <dbReference type="NCBI Taxonomy" id="673940"/>
    <lineage>
        <taxon>Eukaryota</taxon>
        <taxon>Fungi</taxon>
        <taxon>Dikarya</taxon>
        <taxon>Ascomycota</taxon>
        <taxon>Pezizomycotina</taxon>
        <taxon>Dothideomycetes</taxon>
        <taxon>Pleosporomycetidae</taxon>
        <taxon>Pleosporales</taxon>
        <taxon>Lindgomycetaceae</taxon>
        <taxon>Lindgomyces</taxon>
    </lineage>
</organism>
<dbReference type="EMBL" id="MU003497">
    <property type="protein sequence ID" value="KAF2474940.1"/>
    <property type="molecule type" value="Genomic_DNA"/>
</dbReference>
<dbReference type="Proteomes" id="UP000799755">
    <property type="component" value="Unassembled WGS sequence"/>
</dbReference>
<name>A0ACB6R866_9PLEO</name>
<gene>
    <name evidence="1" type="ORF">BDR25DRAFT_351421</name>
</gene>
<sequence>MPIDPLGYALLIPANRDFLKTLGRIRVAPHNSEHYNLPFEVLLSFCRNNLPPPRTTCVYKTRNILLSKPWLFSSVNNLGRSFHMQSLPVELIKPRPNPRTRPHHPSIHEILTEGLQVEIFDYLLHTDHLSLSLMCRIFRIVKPRHLPVVNFNGHAQ</sequence>
<accession>A0ACB6R866</accession>
<keyword evidence="2" id="KW-1185">Reference proteome</keyword>
<evidence type="ECO:0000313" key="2">
    <source>
        <dbReference type="Proteomes" id="UP000799755"/>
    </source>
</evidence>
<evidence type="ECO:0000313" key="1">
    <source>
        <dbReference type="EMBL" id="KAF2474940.1"/>
    </source>
</evidence>
<proteinExistence type="predicted"/>
<comment type="caution">
    <text evidence="1">The sequence shown here is derived from an EMBL/GenBank/DDBJ whole genome shotgun (WGS) entry which is preliminary data.</text>
</comment>
<protein>
    <submittedName>
        <fullName evidence="1">Uncharacterized protein</fullName>
    </submittedName>
</protein>
<reference evidence="1" key="1">
    <citation type="journal article" date="2020" name="Stud. Mycol.">
        <title>101 Dothideomycetes genomes: a test case for predicting lifestyles and emergence of pathogens.</title>
        <authorList>
            <person name="Haridas S."/>
            <person name="Albert R."/>
            <person name="Binder M."/>
            <person name="Bloem J."/>
            <person name="Labutti K."/>
            <person name="Salamov A."/>
            <person name="Andreopoulos B."/>
            <person name="Baker S."/>
            <person name="Barry K."/>
            <person name="Bills G."/>
            <person name="Bluhm B."/>
            <person name="Cannon C."/>
            <person name="Castanera R."/>
            <person name="Culley D."/>
            <person name="Daum C."/>
            <person name="Ezra D."/>
            <person name="Gonzalez J."/>
            <person name="Henrissat B."/>
            <person name="Kuo A."/>
            <person name="Liang C."/>
            <person name="Lipzen A."/>
            <person name="Lutzoni F."/>
            <person name="Magnuson J."/>
            <person name="Mondo S."/>
            <person name="Nolan M."/>
            <person name="Ohm R."/>
            <person name="Pangilinan J."/>
            <person name="Park H.-J."/>
            <person name="Ramirez L."/>
            <person name="Alfaro M."/>
            <person name="Sun H."/>
            <person name="Tritt A."/>
            <person name="Yoshinaga Y."/>
            <person name="Zwiers L.-H."/>
            <person name="Turgeon B."/>
            <person name="Goodwin S."/>
            <person name="Spatafora J."/>
            <person name="Crous P."/>
            <person name="Grigoriev I."/>
        </authorList>
    </citation>
    <scope>NUCLEOTIDE SEQUENCE</scope>
    <source>
        <strain evidence="1">ATCC 200398</strain>
    </source>
</reference>